<dbReference type="InterPro" id="IPR043519">
    <property type="entry name" value="NT_sf"/>
</dbReference>
<dbReference type="GeneID" id="19017129"/>
<dbReference type="Pfam" id="PF13328">
    <property type="entry name" value="HD_4"/>
    <property type="match status" value="1"/>
</dbReference>
<feature type="region of interest" description="Disordered" evidence="1">
    <location>
        <begin position="591"/>
        <end position="620"/>
    </location>
</feature>
<sequence length="785" mass="85352">MSSAATSGFTAAFSSSPKPTTMSSSVQNRMSESYGKSSSPASFRSSSSVKGASPLPKDVPQTRISGFGVKAQTTTTMKNSSSSSELAKTPPMSTPTRVSPSLSSNSLHSSGMFSPSSAAEEGDFKTHAGFDTTTTTNAASTTTSSTPPKPLTHHLKPPVSPNSKASLFSVVSRNTSQLTTQLSKELGKMIGARTSEEEDAGIESLGLNEENAAILNGLIEEYPKSFESREVQKAFKVCVQAHSDFGHRPLLLDCVGTAKILCELGADAGIISAALLHDVTTTTLLNKDDLLLKGISEEVTKLAMDVGKLTVVSKLHQASGRDLEVEEMRSLRELLLAMTDSRVVIIKLAKRLQTMRTMKENVSRSRRGKLAEETLAVFVPIANRLGMATIKNELEDICFKTLHPEQYEELCAQLKRVSSKETILKAMESFEYAISNDTSMEELKPMEIVGREKGLYSVYKKMKKKNIKLEDVRDVRAIRIIIPDSAGKDGCELVISKVHGLMSKVQGSFKDYVSSPKSNGYQSLHTVVKDEAGNNLEVQVRTVSMHMQAEFGVAAHWRYKVNDTCLSSPVDESGIRWARFVLSRMQDVKDKSKVRLPGKPSMENTFPFPSSASSSDNESMAPLDVSGSFDEFTVLEDAMKRANVNDALSSSPNAGSPSAPKMTYVILVIDGSMSIKEVEAGSRLSEVDLLDDQKTMPAVRNGFSSEFVGIRTLRVNRENVDIDDVHNFEMKLGDVIEVTRSRISRYDFEENESVVSAEAAASAANGSNSKATYFPDLEVHAMPVA</sequence>
<evidence type="ECO:0000313" key="3">
    <source>
        <dbReference type="EMBL" id="CCO14845.1"/>
    </source>
</evidence>
<name>K8ER05_9CHLO</name>
<feature type="region of interest" description="Disordered" evidence="1">
    <location>
        <begin position="1"/>
        <end position="160"/>
    </location>
</feature>
<dbReference type="Pfam" id="PF04607">
    <property type="entry name" value="RelA_SpoT"/>
    <property type="match status" value="1"/>
</dbReference>
<dbReference type="EMBL" id="FO082277">
    <property type="protein sequence ID" value="CCO14845.1"/>
    <property type="molecule type" value="Genomic_DNA"/>
</dbReference>
<feature type="compositionally biased region" description="Polar residues" evidence="1">
    <location>
        <begin position="26"/>
        <end position="36"/>
    </location>
</feature>
<dbReference type="SMART" id="SM00954">
    <property type="entry name" value="RelA_SpoT"/>
    <property type="match status" value="1"/>
</dbReference>
<dbReference type="InterPro" id="IPR007685">
    <property type="entry name" value="RelA_SpoT"/>
</dbReference>
<protein>
    <submittedName>
        <fullName evidence="3">GTP pyrophosphokinase</fullName>
    </submittedName>
</protein>
<dbReference type="STRING" id="41875.K8ER05"/>
<dbReference type="eggNOG" id="KOG1157">
    <property type="taxonomic scope" value="Eukaryota"/>
</dbReference>
<evidence type="ECO:0000256" key="1">
    <source>
        <dbReference type="SAM" id="MobiDB-lite"/>
    </source>
</evidence>
<dbReference type="Gene3D" id="3.30.460.10">
    <property type="entry name" value="Beta Polymerase, domain 2"/>
    <property type="match status" value="1"/>
</dbReference>
<dbReference type="Gene3D" id="1.10.3210.10">
    <property type="entry name" value="Hypothetical protein af1432"/>
    <property type="match status" value="1"/>
</dbReference>
<dbReference type="SUPFAM" id="SSF109604">
    <property type="entry name" value="HD-domain/PDEase-like"/>
    <property type="match status" value="1"/>
</dbReference>
<keyword evidence="4" id="KW-1185">Reference proteome</keyword>
<feature type="compositionally biased region" description="Low complexity" evidence="1">
    <location>
        <begin position="1"/>
        <end position="25"/>
    </location>
</feature>
<dbReference type="KEGG" id="bpg:Bathy02g00160"/>
<proteinExistence type="predicted"/>
<accession>K8ER05</accession>
<evidence type="ECO:0000259" key="2">
    <source>
        <dbReference type="SMART" id="SM00954"/>
    </source>
</evidence>
<reference evidence="3 4" key="1">
    <citation type="submission" date="2011-10" db="EMBL/GenBank/DDBJ databases">
        <authorList>
            <person name="Genoscope - CEA"/>
        </authorList>
    </citation>
    <scope>NUCLEOTIDE SEQUENCE [LARGE SCALE GENOMIC DNA]</scope>
    <source>
        <strain evidence="3 4">RCC 1105</strain>
    </source>
</reference>
<dbReference type="GO" id="GO:0015969">
    <property type="term" value="P:guanosine tetraphosphate metabolic process"/>
    <property type="evidence" value="ECO:0007669"/>
    <property type="project" value="InterPro"/>
</dbReference>
<feature type="domain" description="RelA/SpoT" evidence="2">
    <location>
        <begin position="450"/>
        <end position="563"/>
    </location>
</feature>
<feature type="compositionally biased region" description="Low complexity" evidence="1">
    <location>
        <begin position="132"/>
        <end position="146"/>
    </location>
</feature>
<dbReference type="SUPFAM" id="SSF81301">
    <property type="entry name" value="Nucleotidyltransferase"/>
    <property type="match status" value="1"/>
</dbReference>
<dbReference type="Proteomes" id="UP000198341">
    <property type="component" value="Chromosome 2"/>
</dbReference>
<organism evidence="3 4">
    <name type="scientific">Bathycoccus prasinos</name>
    <dbReference type="NCBI Taxonomy" id="41875"/>
    <lineage>
        <taxon>Eukaryota</taxon>
        <taxon>Viridiplantae</taxon>
        <taxon>Chlorophyta</taxon>
        <taxon>Mamiellophyceae</taxon>
        <taxon>Mamiellales</taxon>
        <taxon>Bathycoccaceae</taxon>
        <taxon>Bathycoccus</taxon>
    </lineage>
</organism>
<feature type="compositionally biased region" description="Low complexity" evidence="1">
    <location>
        <begin position="37"/>
        <end position="48"/>
    </location>
</feature>
<dbReference type="GO" id="GO:0009507">
    <property type="term" value="C:chloroplast"/>
    <property type="evidence" value="ECO:0007669"/>
    <property type="project" value="TreeGrafter"/>
</dbReference>
<dbReference type="PANTHER" id="PTHR21262:SF0">
    <property type="entry name" value="GTP DIPHOSPHOKINASE RSH3, CHLOROPLASTIC-RELATED"/>
    <property type="match status" value="1"/>
</dbReference>
<gene>
    <name evidence="3" type="ORF">Bathy02g00160</name>
</gene>
<dbReference type="RefSeq" id="XP_007514605.1">
    <property type="nucleotide sequence ID" value="XM_007514543.1"/>
</dbReference>
<dbReference type="OrthoDB" id="430679at2759"/>
<dbReference type="AlphaFoldDB" id="K8ER05"/>
<dbReference type="PANTHER" id="PTHR21262">
    <property type="entry name" value="GUANOSINE-3',5'-BIS DIPHOSPHATE 3'-PYROPHOSPHOHYDROLASE"/>
    <property type="match status" value="1"/>
</dbReference>
<dbReference type="CDD" id="cd05399">
    <property type="entry name" value="NT_Rel-Spo_like"/>
    <property type="match status" value="1"/>
</dbReference>
<evidence type="ECO:0000313" key="4">
    <source>
        <dbReference type="Proteomes" id="UP000198341"/>
    </source>
</evidence>
<feature type="compositionally biased region" description="Low complexity" evidence="1">
    <location>
        <begin position="99"/>
        <end position="114"/>
    </location>
</feature>